<organism evidence="15 16">
    <name type="scientific">Flavobacterium crassostreae</name>
    <dbReference type="NCBI Taxonomy" id="1763534"/>
    <lineage>
        <taxon>Bacteria</taxon>
        <taxon>Pseudomonadati</taxon>
        <taxon>Bacteroidota</taxon>
        <taxon>Flavobacteriia</taxon>
        <taxon>Flavobacteriales</taxon>
        <taxon>Flavobacteriaceae</taxon>
        <taxon>Flavobacterium</taxon>
    </lineage>
</organism>
<dbReference type="NCBIfam" id="TIGR01498">
    <property type="entry name" value="folK"/>
    <property type="match status" value="1"/>
</dbReference>
<keyword evidence="7 15" id="KW-0418">Kinase</keyword>
<comment type="similarity">
    <text evidence="2">Belongs to the HPPK family.</text>
</comment>
<evidence type="ECO:0000256" key="12">
    <source>
        <dbReference type="ARBA" id="ARBA00033413"/>
    </source>
</evidence>
<dbReference type="SUPFAM" id="SSF55083">
    <property type="entry name" value="6-hydroxymethyl-7,8-dihydropterin pyrophosphokinase, HPPK"/>
    <property type="match status" value="1"/>
</dbReference>
<dbReference type="EC" id="2.7.6.3" evidence="3"/>
<dbReference type="GO" id="GO:0003848">
    <property type="term" value="F:2-amino-4-hydroxy-6-hydroxymethyldihydropteridine diphosphokinase activity"/>
    <property type="evidence" value="ECO:0007669"/>
    <property type="project" value="UniProtKB-EC"/>
</dbReference>
<dbReference type="InterPro" id="IPR000550">
    <property type="entry name" value="Hppk"/>
</dbReference>
<dbReference type="CDD" id="cd00483">
    <property type="entry name" value="HPPK"/>
    <property type="match status" value="1"/>
</dbReference>
<feature type="domain" description="Deoxynucleoside kinase" evidence="14">
    <location>
        <begin position="182"/>
        <end position="374"/>
    </location>
</feature>
<dbReference type="Pfam" id="PF01288">
    <property type="entry name" value="HPPK"/>
    <property type="match status" value="1"/>
</dbReference>
<evidence type="ECO:0000256" key="7">
    <source>
        <dbReference type="ARBA" id="ARBA00022777"/>
    </source>
</evidence>
<evidence type="ECO:0000313" key="15">
    <source>
        <dbReference type="EMBL" id="OCB74430.1"/>
    </source>
</evidence>
<evidence type="ECO:0000259" key="14">
    <source>
        <dbReference type="Pfam" id="PF01712"/>
    </source>
</evidence>
<dbReference type="Pfam" id="PF01712">
    <property type="entry name" value="dNK"/>
    <property type="match status" value="1"/>
</dbReference>
<dbReference type="GO" id="GO:0046656">
    <property type="term" value="P:folic acid biosynthetic process"/>
    <property type="evidence" value="ECO:0007669"/>
    <property type="project" value="UniProtKB-KW"/>
</dbReference>
<dbReference type="InterPro" id="IPR031314">
    <property type="entry name" value="DNK_dom"/>
</dbReference>
<sequence length="381" mass="43607">MKVQHQVILSIGSNQGNRLENIENSIKRINQSLGTVVGVSALYESASWGFDSSAFYNCALLVHTFKTAEQILDQVLKIEKELGRLRKNSPGYAARLIDIDLIFVDQQIINTDQLQLPHPLLEQRNFVLYPVADLAPQWKHPVLQKTIQQLVAASADQSVCKAISKLYNPTDEMPFKQAAYVVIEGNIGAGKSTLVTKIAQDFDAKAVLERFADNPFLPKFYQDPDRYAFSLEVSFLADRHQQLATNLAQLDLSQDFVVADYHVLKSLLFAKITLADLEYQLYKDLFGILCQQIPKPDLYVYLHQSSDQLLHNIKKRGREYEQNITKAYLDKVNQGYLDYIHSQTDWDILILDISNKDFVKNQEDYWYVLEQINQKLATVML</sequence>
<dbReference type="GO" id="GO:0005524">
    <property type="term" value="F:ATP binding"/>
    <property type="evidence" value="ECO:0007669"/>
    <property type="project" value="UniProtKB-KW"/>
</dbReference>
<name>A0A1B9DXL7_9FLAO</name>
<reference evidence="15 16" key="1">
    <citation type="submission" date="2016-03" db="EMBL/GenBank/DDBJ databases">
        <authorList>
            <person name="Ploux O."/>
        </authorList>
    </citation>
    <scope>NUCLEOTIDE SEQUENCE [LARGE SCALE GENOMIC DNA]</scope>
    <source>
        <strain evidence="15 16">LPB0076</strain>
    </source>
</reference>
<evidence type="ECO:0000256" key="3">
    <source>
        <dbReference type="ARBA" id="ARBA00013253"/>
    </source>
</evidence>
<dbReference type="STRING" id="1763534.GCA_001831475_00185"/>
<dbReference type="OrthoDB" id="9776634at2"/>
<dbReference type="Proteomes" id="UP000093510">
    <property type="component" value="Unassembled WGS sequence"/>
</dbReference>
<evidence type="ECO:0000313" key="16">
    <source>
        <dbReference type="Proteomes" id="UP000093510"/>
    </source>
</evidence>
<dbReference type="GO" id="GO:0016301">
    <property type="term" value="F:kinase activity"/>
    <property type="evidence" value="ECO:0007669"/>
    <property type="project" value="UniProtKB-KW"/>
</dbReference>
<keyword evidence="8" id="KW-0067">ATP-binding</keyword>
<dbReference type="EMBL" id="LVEP01000038">
    <property type="protein sequence ID" value="OCB74430.1"/>
    <property type="molecule type" value="Genomic_DNA"/>
</dbReference>
<dbReference type="UniPathway" id="UPA00077">
    <property type="reaction ID" value="UER00155"/>
</dbReference>
<dbReference type="Gene3D" id="3.40.50.300">
    <property type="entry name" value="P-loop containing nucleotide triphosphate hydrolases"/>
    <property type="match status" value="1"/>
</dbReference>
<evidence type="ECO:0000256" key="6">
    <source>
        <dbReference type="ARBA" id="ARBA00022741"/>
    </source>
</evidence>
<comment type="pathway">
    <text evidence="1">Cofactor biosynthesis; tetrahydrofolate biosynthesis; 2-amino-4-hydroxy-6-hydroxymethyl-7,8-dihydropteridine diphosphate from 7,8-dihydroneopterin triphosphate: step 4/4.</text>
</comment>
<keyword evidence="6" id="KW-0547">Nucleotide-binding</keyword>
<evidence type="ECO:0000256" key="8">
    <source>
        <dbReference type="ARBA" id="ARBA00022840"/>
    </source>
</evidence>
<dbReference type="PANTHER" id="PTHR43071:SF1">
    <property type="entry name" value="2-AMINO-4-HYDROXY-6-HYDROXYMETHYLDIHYDROPTERIDINE PYROPHOSPHOKINASE"/>
    <property type="match status" value="1"/>
</dbReference>
<dbReference type="AlphaFoldDB" id="A0A1B9DXL7"/>
<evidence type="ECO:0000256" key="4">
    <source>
        <dbReference type="ARBA" id="ARBA00016218"/>
    </source>
</evidence>
<dbReference type="InterPro" id="IPR027417">
    <property type="entry name" value="P-loop_NTPase"/>
</dbReference>
<protein>
    <recommendedName>
        <fullName evidence="4">2-amino-4-hydroxy-6-hydroxymethyldihydropteridine pyrophosphokinase</fullName>
        <ecNumber evidence="3">2.7.6.3</ecNumber>
    </recommendedName>
    <alternativeName>
        <fullName evidence="11">6-hydroxymethyl-7,8-dihydropterin pyrophosphokinase</fullName>
    </alternativeName>
    <alternativeName>
        <fullName evidence="12">7,8-dihydro-6-hydroxymethylpterin-pyrophosphokinase</fullName>
    </alternativeName>
</protein>
<accession>A0A1B9DXL7</accession>
<evidence type="ECO:0000256" key="2">
    <source>
        <dbReference type="ARBA" id="ARBA00005810"/>
    </source>
</evidence>
<evidence type="ECO:0000259" key="13">
    <source>
        <dbReference type="Pfam" id="PF01288"/>
    </source>
</evidence>
<evidence type="ECO:0000256" key="11">
    <source>
        <dbReference type="ARBA" id="ARBA00029766"/>
    </source>
</evidence>
<dbReference type="InterPro" id="IPR035907">
    <property type="entry name" value="Hppk_sf"/>
</dbReference>
<keyword evidence="16" id="KW-1185">Reference proteome</keyword>
<gene>
    <name evidence="15" type="ORF">LPBF_10565</name>
</gene>
<dbReference type="Gene3D" id="3.30.70.560">
    <property type="entry name" value="7,8-Dihydro-6-hydroxymethylpterin-pyrophosphokinase HPPK"/>
    <property type="match status" value="1"/>
</dbReference>
<dbReference type="GO" id="GO:0046654">
    <property type="term" value="P:tetrahydrofolate biosynthetic process"/>
    <property type="evidence" value="ECO:0007669"/>
    <property type="project" value="UniProtKB-UniPathway"/>
</dbReference>
<keyword evidence="9" id="KW-0289">Folate biosynthesis</keyword>
<dbReference type="RefSeq" id="WP_066336151.1">
    <property type="nucleotide sequence ID" value="NZ_CP017688.1"/>
</dbReference>
<comment type="function">
    <text evidence="10">Catalyzes the transfer of pyrophosphate from adenosine triphosphate (ATP) to 6-hydroxymethyl-7,8-dihydropterin, an enzymatic step in folate biosynthesis pathway.</text>
</comment>
<dbReference type="SUPFAM" id="SSF52540">
    <property type="entry name" value="P-loop containing nucleoside triphosphate hydrolases"/>
    <property type="match status" value="1"/>
</dbReference>
<feature type="domain" description="7,8-dihydro-6-hydroxymethylpterin-pyrophosphokinase" evidence="13">
    <location>
        <begin position="8"/>
        <end position="136"/>
    </location>
</feature>
<keyword evidence="5" id="KW-0808">Transferase</keyword>
<evidence type="ECO:0000256" key="9">
    <source>
        <dbReference type="ARBA" id="ARBA00022909"/>
    </source>
</evidence>
<dbReference type="CDD" id="cd01673">
    <property type="entry name" value="dNK"/>
    <property type="match status" value="1"/>
</dbReference>
<evidence type="ECO:0000256" key="10">
    <source>
        <dbReference type="ARBA" id="ARBA00029409"/>
    </source>
</evidence>
<evidence type="ECO:0000256" key="5">
    <source>
        <dbReference type="ARBA" id="ARBA00022679"/>
    </source>
</evidence>
<comment type="caution">
    <text evidence="15">The sequence shown here is derived from an EMBL/GenBank/DDBJ whole genome shotgun (WGS) entry which is preliminary data.</text>
</comment>
<dbReference type="PANTHER" id="PTHR43071">
    <property type="entry name" value="2-AMINO-4-HYDROXY-6-HYDROXYMETHYLDIHYDROPTERIDINE PYROPHOSPHOKINASE"/>
    <property type="match status" value="1"/>
</dbReference>
<evidence type="ECO:0000256" key="1">
    <source>
        <dbReference type="ARBA" id="ARBA00005051"/>
    </source>
</evidence>
<proteinExistence type="inferred from homology"/>